<keyword evidence="2" id="KW-1185">Reference proteome</keyword>
<reference evidence="1 2" key="1">
    <citation type="journal article" date="2020" name="Phytopathology">
        <title>Genome Sequence Resources of Colletotrichum truncatum, C. plurivorum, C. musicola, and C. sojae: Four Species Pathogenic to Soybean (Glycine max).</title>
        <authorList>
            <person name="Rogerio F."/>
            <person name="Boufleur T.R."/>
            <person name="Ciampi-Guillardi M."/>
            <person name="Sukno S.A."/>
            <person name="Thon M.R."/>
            <person name="Massola Junior N.S."/>
            <person name="Baroncelli R."/>
        </authorList>
    </citation>
    <scope>NUCLEOTIDE SEQUENCE [LARGE SCALE GENOMIC DNA]</scope>
    <source>
        <strain evidence="1 2">CMES1059</strain>
    </source>
</reference>
<dbReference type="EMBL" id="VUJX02000001">
    <property type="protein sequence ID" value="KAL0944714.1"/>
    <property type="molecule type" value="Genomic_DNA"/>
</dbReference>
<comment type="caution">
    <text evidence="1">The sequence shown here is derived from an EMBL/GenBank/DDBJ whole genome shotgun (WGS) entry which is preliminary data.</text>
</comment>
<protein>
    <submittedName>
        <fullName evidence="1">Uncharacterized protein</fullName>
    </submittedName>
</protein>
<evidence type="ECO:0000313" key="1">
    <source>
        <dbReference type="EMBL" id="KAL0944714.1"/>
    </source>
</evidence>
<organism evidence="1 2">
    <name type="scientific">Colletotrichum truncatum</name>
    <name type="common">Anthracnose fungus</name>
    <name type="synonym">Colletotrichum capsici</name>
    <dbReference type="NCBI Taxonomy" id="5467"/>
    <lineage>
        <taxon>Eukaryota</taxon>
        <taxon>Fungi</taxon>
        <taxon>Dikarya</taxon>
        <taxon>Ascomycota</taxon>
        <taxon>Pezizomycotina</taxon>
        <taxon>Sordariomycetes</taxon>
        <taxon>Hypocreomycetidae</taxon>
        <taxon>Glomerellales</taxon>
        <taxon>Glomerellaceae</taxon>
        <taxon>Colletotrichum</taxon>
        <taxon>Colletotrichum truncatum species complex</taxon>
    </lineage>
</organism>
<proteinExistence type="predicted"/>
<evidence type="ECO:0000313" key="2">
    <source>
        <dbReference type="Proteomes" id="UP000805649"/>
    </source>
</evidence>
<sequence length="499" mass="55273">MDPISIITAAASLAGAVFAASLKIKDTFDELDNAPQNVCDIAEEIYAVKYALTQVEDVVRRDPNVIDRLALEDVFALAVKGCHAILMSIHKEYEQLFARKDWKAKFMVIWKDSEMTRLLDRLDRKKATLTLLTQTLNLRSTQDIKDLLLQNQSTLIAASQDKTDEVVHSSELQARYSSEETLVNDLHADNESVLSTTEFDFDFDLINTRTYRRALARAQTASKISKPASINVDKPLPQIMAEKSPVSSESGQTEVSDIATSPVNLPGTQPSLSRATTLLPETEGIELGVLNSALAGASYNEGLQSTEQIDVPARLDSKSGSKVAVSVLQEEPQGERDSKHPYRKRPHKHKSRNRLQSGESTEKPHRRRIHGKPPLPKPFADFTSRHAASQLECGTEAMKQTSEEMVQTNSNDAEGEGDASKYRHKGGCKHDSRHRLRANRSGSKENDEGASALLSKALKGRHPRGVHRAVGMVEDSMRHLSITDSVPLRSENGRRRQAV</sequence>
<accession>A0ACC3ZKQ4</accession>
<name>A0ACC3ZKQ4_COLTU</name>
<dbReference type="Proteomes" id="UP000805649">
    <property type="component" value="Unassembled WGS sequence"/>
</dbReference>
<gene>
    <name evidence="1" type="ORF">CTRU02_202601</name>
</gene>